<reference evidence="2" key="1">
    <citation type="submission" date="2023-10" db="EMBL/GenBank/DDBJ databases">
        <authorList>
            <person name="Chen Y."/>
            <person name="Shah S."/>
            <person name="Dougan E. K."/>
            <person name="Thang M."/>
            <person name="Chan C."/>
        </authorList>
    </citation>
    <scope>NUCLEOTIDE SEQUENCE [LARGE SCALE GENOMIC DNA]</scope>
</reference>
<dbReference type="Proteomes" id="UP001189429">
    <property type="component" value="Unassembled WGS sequence"/>
</dbReference>
<protein>
    <submittedName>
        <fullName evidence="2">Uncharacterized protein</fullName>
    </submittedName>
</protein>
<accession>A0ABN9V3K1</accession>
<evidence type="ECO:0000256" key="1">
    <source>
        <dbReference type="SAM" id="MobiDB-lite"/>
    </source>
</evidence>
<comment type="caution">
    <text evidence="2">The sequence shown here is derived from an EMBL/GenBank/DDBJ whole genome shotgun (WGS) entry which is preliminary data.</text>
</comment>
<proteinExistence type="predicted"/>
<sequence length="355" mass="36349">MAADGCQAAHVAAEQPRMAGAAASLWAARRARQAAARGAVQGELSTSLVRVQALESKASDPEAELVRTREVLEAAAQQVVALAGAGAAGEVGDWLAGELVGRLALEAPLLAAGAAEKQGNVASPCVPTLGKQRRRRARRNSTPSSAVLGAAFVRPQGGAAAAVDYFVVRVLVAVLFRHAALQSGGHRRCVRRPLSATAAPARRVPSARAAADVVPLRWALACRRGRSLQPGTVCALRSGSAGAATTATLAFSRCPLAKIRTQTTHWSPACPRASVATTATASAGSPAPMRLEAETGRAQGSATQPARPPCPCKGVQASWTGTFGPTLLRSSTGALTGQRMAWESSGTSVPWKAAP</sequence>
<organism evidence="2 3">
    <name type="scientific">Prorocentrum cordatum</name>
    <dbReference type="NCBI Taxonomy" id="2364126"/>
    <lineage>
        <taxon>Eukaryota</taxon>
        <taxon>Sar</taxon>
        <taxon>Alveolata</taxon>
        <taxon>Dinophyceae</taxon>
        <taxon>Prorocentrales</taxon>
        <taxon>Prorocentraceae</taxon>
        <taxon>Prorocentrum</taxon>
    </lineage>
</organism>
<gene>
    <name evidence="2" type="ORF">PCOR1329_LOCUS54340</name>
</gene>
<evidence type="ECO:0000313" key="3">
    <source>
        <dbReference type="Proteomes" id="UP001189429"/>
    </source>
</evidence>
<name>A0ABN9V3K1_9DINO</name>
<dbReference type="EMBL" id="CAUYUJ010016638">
    <property type="protein sequence ID" value="CAK0867390.1"/>
    <property type="molecule type" value="Genomic_DNA"/>
</dbReference>
<keyword evidence="3" id="KW-1185">Reference proteome</keyword>
<feature type="region of interest" description="Disordered" evidence="1">
    <location>
        <begin position="122"/>
        <end position="142"/>
    </location>
</feature>
<evidence type="ECO:0000313" key="2">
    <source>
        <dbReference type="EMBL" id="CAK0867390.1"/>
    </source>
</evidence>